<dbReference type="OrthoDB" id="5902365at2"/>
<name>A0A1C3E9K0_9GAMM</name>
<dbReference type="RefSeq" id="WP_068905371.1">
    <property type="nucleotide sequence ID" value="NZ_JBHUIF010000007.1"/>
</dbReference>
<dbReference type="InterPro" id="IPR045584">
    <property type="entry name" value="Pilin-like"/>
</dbReference>
<evidence type="ECO:0008006" key="3">
    <source>
        <dbReference type="Google" id="ProtNLM"/>
    </source>
</evidence>
<evidence type="ECO:0000313" key="1">
    <source>
        <dbReference type="EMBL" id="ODA29896.1"/>
    </source>
</evidence>
<sequence>MKRKQSGFTLIELLTTIIFLSVLSVTAAPKLTGVSSGAYINQLKSLKATITSSQQIAHTKAVIANVEDYPYVRLPVLTNVKTTFRFGYPAANYNGIGYLIDGLDNPDNWAFVGTTRSPHVFYITFSSKVDSINTSMDIGKITRSECYLKYEDVAVKGEKPKITLVVDKC</sequence>
<organism evidence="1 2">
    <name type="scientific">Veronia pacifica</name>
    <dbReference type="NCBI Taxonomy" id="1080227"/>
    <lineage>
        <taxon>Bacteria</taxon>
        <taxon>Pseudomonadati</taxon>
        <taxon>Pseudomonadota</taxon>
        <taxon>Gammaproteobacteria</taxon>
        <taxon>Vibrionales</taxon>
        <taxon>Vibrionaceae</taxon>
        <taxon>Veronia</taxon>
    </lineage>
</organism>
<dbReference type="Pfam" id="PF07963">
    <property type="entry name" value="N_methyl"/>
    <property type="match status" value="1"/>
</dbReference>
<evidence type="ECO:0000313" key="2">
    <source>
        <dbReference type="Proteomes" id="UP000094936"/>
    </source>
</evidence>
<dbReference type="Gene3D" id="3.30.700.10">
    <property type="entry name" value="Glycoprotein, Type 4 Pilin"/>
    <property type="match status" value="1"/>
</dbReference>
<comment type="caution">
    <text evidence="1">The sequence shown here is derived from an EMBL/GenBank/DDBJ whole genome shotgun (WGS) entry which is preliminary data.</text>
</comment>
<gene>
    <name evidence="1" type="ORF">A8L45_21285</name>
</gene>
<reference evidence="1 2" key="1">
    <citation type="submission" date="2016-05" db="EMBL/GenBank/DDBJ databases">
        <title>Genomic Taxonomy of the Vibrionaceae.</title>
        <authorList>
            <person name="Gomez-Gil B."/>
            <person name="Enciso-Ibarra J."/>
        </authorList>
    </citation>
    <scope>NUCLEOTIDE SEQUENCE [LARGE SCALE GENOMIC DNA]</scope>
    <source>
        <strain evidence="1 2">CAIM 1920</strain>
    </source>
</reference>
<proteinExistence type="predicted"/>
<dbReference type="AlphaFoldDB" id="A0A1C3E9K0"/>
<dbReference type="NCBIfam" id="TIGR02532">
    <property type="entry name" value="IV_pilin_GFxxxE"/>
    <property type="match status" value="1"/>
</dbReference>
<dbReference type="STRING" id="1080227.A8L45_21285"/>
<keyword evidence="2" id="KW-1185">Reference proteome</keyword>
<accession>A0A1C3E9K0</accession>
<dbReference type="EMBL" id="LYBM01000060">
    <property type="protein sequence ID" value="ODA29896.1"/>
    <property type="molecule type" value="Genomic_DNA"/>
</dbReference>
<dbReference type="Proteomes" id="UP000094936">
    <property type="component" value="Unassembled WGS sequence"/>
</dbReference>
<dbReference type="InterPro" id="IPR012902">
    <property type="entry name" value="N_methyl_site"/>
</dbReference>
<dbReference type="SUPFAM" id="SSF54523">
    <property type="entry name" value="Pili subunits"/>
    <property type="match status" value="1"/>
</dbReference>
<protein>
    <recommendedName>
        <fullName evidence="3">MSHA biogenesis protein MshA</fullName>
    </recommendedName>
</protein>
<dbReference type="PROSITE" id="PS00409">
    <property type="entry name" value="PROKAR_NTER_METHYL"/>
    <property type="match status" value="1"/>
</dbReference>